<evidence type="ECO:0000256" key="1">
    <source>
        <dbReference type="ARBA" id="ARBA00008467"/>
    </source>
</evidence>
<evidence type="ECO:0000313" key="14">
    <source>
        <dbReference type="EMBL" id="VDO30893.1"/>
    </source>
</evidence>
<evidence type="ECO:0000256" key="12">
    <source>
        <dbReference type="RuleBase" id="RU003694"/>
    </source>
</evidence>
<dbReference type="InterPro" id="IPR003593">
    <property type="entry name" value="AAA+_ATPase"/>
</dbReference>
<dbReference type="InterPro" id="IPR020841">
    <property type="entry name" value="PKS_Beta-ketoAc_synthase_dom"/>
</dbReference>
<dbReference type="GO" id="GO:0005524">
    <property type="term" value="F:ATP binding"/>
    <property type="evidence" value="ECO:0007669"/>
    <property type="project" value="UniProtKB-KW"/>
</dbReference>
<keyword evidence="6" id="KW-0479">Metal-binding</keyword>
<evidence type="ECO:0000256" key="5">
    <source>
        <dbReference type="ARBA" id="ARBA00022679"/>
    </source>
</evidence>
<dbReference type="SUPFAM" id="SSF53901">
    <property type="entry name" value="Thiolase-like"/>
    <property type="match status" value="2"/>
</dbReference>
<dbReference type="Pfam" id="PF02801">
    <property type="entry name" value="Ketoacyl-synt_C"/>
    <property type="match status" value="1"/>
</dbReference>
<dbReference type="Gene3D" id="3.40.50.300">
    <property type="entry name" value="P-loop containing nucleotide triphosphate hydrolases"/>
    <property type="match status" value="1"/>
</dbReference>
<keyword evidence="8" id="KW-0067">ATP-binding</keyword>
<organism evidence="14 15">
    <name type="scientific">Onchocerca flexuosa</name>
    <dbReference type="NCBI Taxonomy" id="387005"/>
    <lineage>
        <taxon>Eukaryota</taxon>
        <taxon>Metazoa</taxon>
        <taxon>Ecdysozoa</taxon>
        <taxon>Nematoda</taxon>
        <taxon>Chromadorea</taxon>
        <taxon>Rhabditida</taxon>
        <taxon>Spirurina</taxon>
        <taxon>Spiruromorpha</taxon>
        <taxon>Filarioidea</taxon>
        <taxon>Onchocercidae</taxon>
        <taxon>Onchocerca</taxon>
    </lineage>
</organism>
<evidence type="ECO:0000256" key="2">
    <source>
        <dbReference type="ARBA" id="ARBA00013191"/>
    </source>
</evidence>
<dbReference type="InterPro" id="IPR033756">
    <property type="entry name" value="YlxH/NBP35"/>
</dbReference>
<dbReference type="PANTHER" id="PTHR23264">
    <property type="entry name" value="NUCLEOTIDE-BINDING PROTEIN NBP35 YEAST -RELATED"/>
    <property type="match status" value="1"/>
</dbReference>
<dbReference type="GO" id="GO:0004315">
    <property type="term" value="F:3-oxoacyl-[acyl-carrier-protein] synthase activity"/>
    <property type="evidence" value="ECO:0007669"/>
    <property type="project" value="UniProtKB-EC"/>
</dbReference>
<evidence type="ECO:0000256" key="10">
    <source>
        <dbReference type="ARBA" id="ARBA00023014"/>
    </source>
</evidence>
<dbReference type="GO" id="GO:0016226">
    <property type="term" value="P:iron-sulfur cluster assembly"/>
    <property type="evidence" value="ECO:0007669"/>
    <property type="project" value="InterPro"/>
</dbReference>
<dbReference type="InterPro" id="IPR014031">
    <property type="entry name" value="Ketoacyl_synth_C"/>
</dbReference>
<dbReference type="SMART" id="SM00382">
    <property type="entry name" value="AAA"/>
    <property type="match status" value="1"/>
</dbReference>
<dbReference type="GO" id="GO:0005829">
    <property type="term" value="C:cytosol"/>
    <property type="evidence" value="ECO:0007669"/>
    <property type="project" value="TreeGrafter"/>
</dbReference>
<dbReference type="AlphaFoldDB" id="A0A3P7VGL0"/>
<reference evidence="14 15" key="1">
    <citation type="submission" date="2018-11" db="EMBL/GenBank/DDBJ databases">
        <authorList>
            <consortium name="Pathogen Informatics"/>
        </authorList>
    </citation>
    <scope>NUCLEOTIDE SEQUENCE [LARGE SCALE GENOMIC DNA]</scope>
</reference>
<dbReference type="FunFam" id="3.40.50.300:FF:002354">
    <property type="entry name" value="Cytosolic Fe-S cluster assembly factor NUBP1 homolog"/>
    <property type="match status" value="1"/>
</dbReference>
<proteinExistence type="inferred from homology"/>
<dbReference type="Gene3D" id="3.40.47.10">
    <property type="match status" value="1"/>
</dbReference>
<comment type="similarity">
    <text evidence="1 12">Belongs to the thiolase-like superfamily. Beta-ketoacyl-ACP synthases family.</text>
</comment>
<feature type="domain" description="Ketosynthase family 3 (KS3)" evidence="13">
    <location>
        <begin position="309"/>
        <end position="695"/>
    </location>
</feature>
<dbReference type="Proteomes" id="UP000267606">
    <property type="component" value="Unassembled WGS sequence"/>
</dbReference>
<dbReference type="InterPro" id="IPR027417">
    <property type="entry name" value="P-loop_NTPase"/>
</dbReference>
<evidence type="ECO:0000256" key="8">
    <source>
        <dbReference type="ARBA" id="ARBA00022840"/>
    </source>
</evidence>
<dbReference type="GO" id="GO:0046872">
    <property type="term" value="F:metal ion binding"/>
    <property type="evidence" value="ECO:0007669"/>
    <property type="project" value="UniProtKB-KW"/>
</dbReference>
<dbReference type="GO" id="GO:0051539">
    <property type="term" value="F:4 iron, 4 sulfur cluster binding"/>
    <property type="evidence" value="ECO:0007669"/>
    <property type="project" value="UniProtKB-KW"/>
</dbReference>
<dbReference type="PROSITE" id="PS01215">
    <property type="entry name" value="MRP"/>
    <property type="match status" value="1"/>
</dbReference>
<keyword evidence="15" id="KW-1185">Reference proteome</keyword>
<dbReference type="EC" id="2.3.1.41" evidence="2"/>
<dbReference type="InterPro" id="IPR019591">
    <property type="entry name" value="Mrp/NBP35_ATP-bd"/>
</dbReference>
<keyword evidence="4" id="KW-0963">Cytoplasm</keyword>
<evidence type="ECO:0000256" key="3">
    <source>
        <dbReference type="ARBA" id="ARBA00022485"/>
    </source>
</evidence>
<dbReference type="Pfam" id="PF00109">
    <property type="entry name" value="ketoacyl-synt"/>
    <property type="match status" value="1"/>
</dbReference>
<keyword evidence="10" id="KW-0411">Iron-sulfur</keyword>
<dbReference type="HAMAP" id="MF_02040">
    <property type="entry name" value="Mrp_NBP35"/>
    <property type="match status" value="1"/>
</dbReference>
<dbReference type="CDD" id="cd00834">
    <property type="entry name" value="KAS_I_II"/>
    <property type="match status" value="1"/>
</dbReference>
<dbReference type="InterPro" id="IPR000808">
    <property type="entry name" value="Mrp-like_CS"/>
</dbReference>
<dbReference type="PROSITE" id="PS52004">
    <property type="entry name" value="KS3_2"/>
    <property type="match status" value="1"/>
</dbReference>
<evidence type="ECO:0000256" key="6">
    <source>
        <dbReference type="ARBA" id="ARBA00022723"/>
    </source>
</evidence>
<protein>
    <recommendedName>
        <fullName evidence="2">beta-ketoacyl-[acyl-carrier-protein] synthase I</fullName>
        <ecNumber evidence="2">2.3.1.41</ecNumber>
    </recommendedName>
</protein>
<keyword evidence="9" id="KW-0408">Iron</keyword>
<dbReference type="InterPro" id="IPR016039">
    <property type="entry name" value="Thiolase-like"/>
</dbReference>
<accession>A0A3P7VGL0</accession>
<evidence type="ECO:0000259" key="13">
    <source>
        <dbReference type="PROSITE" id="PS52004"/>
    </source>
</evidence>
<sequence>MLQATSCAGCPNQVQCASGEIKRLDADLSAIADRLKNVKHKILILSGKGGVGKSAVAANLARALAKNDKIQVGLLDVDICGPSQARMMGVEQESVHESGDGWCPIVVKDNLIMMSIAFLLQNKSEAVIWRGARKNALIKQFLKAGFFDVDWGSLDYLLIDTPPGTSDEHISIVQFLLQAGSVEGAIVITTPQEISLLDVRKEIDFCRRTKINVLGVIENMSSFICPCCSKLSQLFPRTTGGAETMCSELSVPLLVSLPFDGRMAECADAGEDYFENYHDSPLAIEFEKLAQLISKTSASFPSKIVHDSMKRVVITGIGIVSPFGVGRRLLFDNLLANNVALQHDEKLQIIVGRVSECGENGLDLTSWAPRELKRMSRGSVLAVVAAEEAVKDAGLKECHMEETGVNVGMGIADLELIYHVGKQIAEGKGRRVTPFFIPRILTNMPAGHVSIKFGMRGPQLSSCTACATGLHSVGDSATFIRMGRAKRMLAGATEACVNSIAVIGFSQMRALTMTCSRPFDKRRDGFVLSEGAAILVLEEMEEALKRKANIYAEVLGYGVAGDAYHLTMPSEDGIGAFLSMGRCLTDSSINPKQVTYVNAHATSTVLGDRFESLAIARLFPGHIGHTLAAAGAIEAAITAMCVKESKLVGNVKLEESDIKENLRFLKQSERWNNERVALVNSFGFGGSHATLCLSAIEKS</sequence>
<evidence type="ECO:0000256" key="9">
    <source>
        <dbReference type="ARBA" id="ARBA00023004"/>
    </source>
</evidence>
<dbReference type="SUPFAM" id="SSF52540">
    <property type="entry name" value="P-loop containing nucleoside triphosphate hydrolases"/>
    <property type="match status" value="1"/>
</dbReference>
<evidence type="ECO:0000313" key="15">
    <source>
        <dbReference type="Proteomes" id="UP000267606"/>
    </source>
</evidence>
<dbReference type="Pfam" id="PF10609">
    <property type="entry name" value="ParA"/>
    <property type="match status" value="1"/>
</dbReference>
<dbReference type="CDD" id="cd02037">
    <property type="entry name" value="Mrp_NBP35"/>
    <property type="match status" value="1"/>
</dbReference>
<evidence type="ECO:0000256" key="11">
    <source>
        <dbReference type="ARBA" id="ARBA00058815"/>
    </source>
</evidence>
<dbReference type="PANTHER" id="PTHR23264:SF35">
    <property type="entry name" value="CYTOSOLIC FE-S CLUSTER ASSEMBLY FACTOR NUBP1"/>
    <property type="match status" value="1"/>
</dbReference>
<evidence type="ECO:0000256" key="4">
    <source>
        <dbReference type="ARBA" id="ARBA00022490"/>
    </source>
</evidence>
<dbReference type="InterPro" id="IPR014030">
    <property type="entry name" value="Ketoacyl_synth_N"/>
</dbReference>
<evidence type="ECO:0000256" key="7">
    <source>
        <dbReference type="ARBA" id="ARBA00022741"/>
    </source>
</evidence>
<dbReference type="EMBL" id="UZAJ01000931">
    <property type="protein sequence ID" value="VDO30893.1"/>
    <property type="molecule type" value="Genomic_DNA"/>
</dbReference>
<keyword evidence="5 12" id="KW-0808">Transferase</keyword>
<keyword evidence="7" id="KW-0547">Nucleotide-binding</keyword>
<comment type="function">
    <text evidence="11">Component of the cytosolic iron-sulfur (Fe/S) protein assembly (CIA) machinery. Required for maturation of extramitochondrial Fe-S proteins. The NUBP1-NUBP2 heterotetramer forms a Fe-S scaffold complex, mediating the de novo assembly of an Fe-S cluster and its transfer to target apoproteins. Regulates cilium formation and structure.</text>
</comment>
<keyword evidence="3" id="KW-0004">4Fe-4S</keyword>
<dbReference type="InterPro" id="IPR000794">
    <property type="entry name" value="Beta-ketoacyl_synthase"/>
</dbReference>
<dbReference type="GO" id="GO:0140663">
    <property type="term" value="F:ATP-dependent FeS chaperone activity"/>
    <property type="evidence" value="ECO:0007669"/>
    <property type="project" value="InterPro"/>
</dbReference>
<name>A0A3P7VGL0_9BILA</name>
<gene>
    <name evidence="14" type="ORF">OFLC_LOCUS1819</name>
</gene>
<dbReference type="SMART" id="SM00825">
    <property type="entry name" value="PKS_KS"/>
    <property type="match status" value="1"/>
</dbReference>